<evidence type="ECO:0008006" key="4">
    <source>
        <dbReference type="Google" id="ProtNLM"/>
    </source>
</evidence>
<gene>
    <name evidence="2" type="ORF">C8Q71DRAFT_189536</name>
</gene>
<proteinExistence type="predicted"/>
<evidence type="ECO:0000256" key="1">
    <source>
        <dbReference type="SAM" id="SignalP"/>
    </source>
</evidence>
<protein>
    <recommendedName>
        <fullName evidence="4">Secreted protein</fullName>
    </recommendedName>
</protein>
<organism evidence="2 3">
    <name type="scientific">Rhodofomes roseus</name>
    <dbReference type="NCBI Taxonomy" id="34475"/>
    <lineage>
        <taxon>Eukaryota</taxon>
        <taxon>Fungi</taxon>
        <taxon>Dikarya</taxon>
        <taxon>Basidiomycota</taxon>
        <taxon>Agaricomycotina</taxon>
        <taxon>Agaricomycetes</taxon>
        <taxon>Polyporales</taxon>
        <taxon>Rhodofomes</taxon>
    </lineage>
</organism>
<reference evidence="2 3" key="1">
    <citation type="journal article" date="2021" name="Environ. Microbiol.">
        <title>Gene family expansions and transcriptome signatures uncover fungal adaptations to wood decay.</title>
        <authorList>
            <person name="Hage H."/>
            <person name="Miyauchi S."/>
            <person name="Viragh M."/>
            <person name="Drula E."/>
            <person name="Min B."/>
            <person name="Chaduli D."/>
            <person name="Navarro D."/>
            <person name="Favel A."/>
            <person name="Norest M."/>
            <person name="Lesage-Meessen L."/>
            <person name="Balint B."/>
            <person name="Merenyi Z."/>
            <person name="de Eugenio L."/>
            <person name="Morin E."/>
            <person name="Martinez A.T."/>
            <person name="Baldrian P."/>
            <person name="Stursova M."/>
            <person name="Martinez M.J."/>
            <person name="Novotny C."/>
            <person name="Magnuson J.K."/>
            <person name="Spatafora J.W."/>
            <person name="Maurice S."/>
            <person name="Pangilinan J."/>
            <person name="Andreopoulos W."/>
            <person name="LaButti K."/>
            <person name="Hundley H."/>
            <person name="Na H."/>
            <person name="Kuo A."/>
            <person name="Barry K."/>
            <person name="Lipzen A."/>
            <person name="Henrissat B."/>
            <person name="Riley R."/>
            <person name="Ahrendt S."/>
            <person name="Nagy L.G."/>
            <person name="Grigoriev I.V."/>
            <person name="Martin F."/>
            <person name="Rosso M.N."/>
        </authorList>
    </citation>
    <scope>NUCLEOTIDE SEQUENCE [LARGE SCALE GENOMIC DNA]</scope>
    <source>
        <strain evidence="2 3">CIRM-BRFM 1785</strain>
    </source>
</reference>
<comment type="caution">
    <text evidence="2">The sequence shown here is derived from an EMBL/GenBank/DDBJ whole genome shotgun (WGS) entry which is preliminary data.</text>
</comment>
<keyword evidence="3" id="KW-1185">Reference proteome</keyword>
<dbReference type="Proteomes" id="UP000814176">
    <property type="component" value="Unassembled WGS sequence"/>
</dbReference>
<accession>A0ABQ8K8E7</accession>
<evidence type="ECO:0000313" key="3">
    <source>
        <dbReference type="Proteomes" id="UP000814176"/>
    </source>
</evidence>
<evidence type="ECO:0000313" key="2">
    <source>
        <dbReference type="EMBL" id="KAH9833567.1"/>
    </source>
</evidence>
<sequence length="115" mass="13176">MGRWPVASAPFPSAIWCWLPIIYVMAAVRNGHGECQYEYECRRALHTVASPIHVQPSHTLLICTTSLMCIVFLQTRQACLHRAIVKQKIHRFFCRFSLLINGLIWNNRAPGPESK</sequence>
<keyword evidence="1" id="KW-0732">Signal</keyword>
<dbReference type="EMBL" id="JADCUA010000018">
    <property type="protein sequence ID" value="KAH9833567.1"/>
    <property type="molecule type" value="Genomic_DNA"/>
</dbReference>
<dbReference type="RefSeq" id="XP_047776307.1">
    <property type="nucleotide sequence ID" value="XM_047916862.1"/>
</dbReference>
<dbReference type="GeneID" id="71997594"/>
<feature type="signal peptide" evidence="1">
    <location>
        <begin position="1"/>
        <end position="33"/>
    </location>
</feature>
<name>A0ABQ8K8E7_9APHY</name>
<feature type="chain" id="PRO_5045124517" description="Secreted protein" evidence="1">
    <location>
        <begin position="34"/>
        <end position="115"/>
    </location>
</feature>